<dbReference type="EMBL" id="FONN01000038">
    <property type="protein sequence ID" value="SFF43012.1"/>
    <property type="molecule type" value="Genomic_DNA"/>
</dbReference>
<organism evidence="2 3">
    <name type="scientific">Paenibacillus algorifonticola</name>
    <dbReference type="NCBI Taxonomy" id="684063"/>
    <lineage>
        <taxon>Bacteria</taxon>
        <taxon>Bacillati</taxon>
        <taxon>Bacillota</taxon>
        <taxon>Bacilli</taxon>
        <taxon>Bacillales</taxon>
        <taxon>Paenibacillaceae</taxon>
        <taxon>Paenibacillus</taxon>
    </lineage>
</organism>
<keyword evidence="3" id="KW-1185">Reference proteome</keyword>
<evidence type="ECO:0000256" key="1">
    <source>
        <dbReference type="SAM" id="Phobius"/>
    </source>
</evidence>
<reference evidence="3" key="1">
    <citation type="submission" date="2016-10" db="EMBL/GenBank/DDBJ databases">
        <authorList>
            <person name="Varghese N."/>
            <person name="Submissions S."/>
        </authorList>
    </citation>
    <scope>NUCLEOTIDE SEQUENCE [LARGE SCALE GENOMIC DNA]</scope>
    <source>
        <strain evidence="3">CGMCC 1.10223</strain>
    </source>
</reference>
<name>A0A1I2IKT4_9BACL</name>
<feature type="transmembrane region" description="Helical" evidence="1">
    <location>
        <begin position="69"/>
        <end position="89"/>
    </location>
</feature>
<keyword evidence="1" id="KW-0472">Membrane</keyword>
<dbReference type="Proteomes" id="UP000183410">
    <property type="component" value="Unassembled WGS sequence"/>
</dbReference>
<gene>
    <name evidence="2" type="ORF">SAMN04487969_13810</name>
</gene>
<sequence length="128" mass="14951">MNKTYYNLNANEQKLHKFSILSSTLLYGSLFGYSINKDIFYIWLIMMLCGGISLLYTKKWIRTEIRAKVMTNIIVLTVLLDVWIVSDFIAVPMLIKQLVFLIVFCIFGYKYFRLLYEGKLAVKDGIVI</sequence>
<keyword evidence="1" id="KW-0812">Transmembrane</keyword>
<dbReference type="AlphaFoldDB" id="A0A1I2IKT4"/>
<evidence type="ECO:0000313" key="2">
    <source>
        <dbReference type="EMBL" id="SFF43012.1"/>
    </source>
</evidence>
<evidence type="ECO:0000313" key="3">
    <source>
        <dbReference type="Proteomes" id="UP000183410"/>
    </source>
</evidence>
<accession>A0A1I2IKT4</accession>
<proteinExistence type="predicted"/>
<feature type="transmembrane region" description="Helical" evidence="1">
    <location>
        <begin position="95"/>
        <end position="112"/>
    </location>
</feature>
<protein>
    <submittedName>
        <fullName evidence="2">Uncharacterized protein</fullName>
    </submittedName>
</protein>
<keyword evidence="1" id="KW-1133">Transmembrane helix</keyword>
<feature type="transmembrane region" description="Helical" evidence="1">
    <location>
        <begin position="39"/>
        <end position="57"/>
    </location>
</feature>